<dbReference type="PROSITE" id="PS51329">
    <property type="entry name" value="C_CAP_COFACTOR_C"/>
    <property type="match status" value="1"/>
</dbReference>
<keyword evidence="2" id="KW-0472">Membrane</keyword>
<dbReference type="InterPro" id="IPR009423">
    <property type="entry name" value="NDUC2"/>
</dbReference>
<dbReference type="Proteomes" id="UP000835052">
    <property type="component" value="Unassembled WGS sequence"/>
</dbReference>
<dbReference type="GO" id="GO:0005743">
    <property type="term" value="C:mitochondrial inner membrane"/>
    <property type="evidence" value="ECO:0007669"/>
    <property type="project" value="InterPro"/>
</dbReference>
<keyword evidence="2" id="KW-0812">Transmembrane</keyword>
<proteinExistence type="inferred from homology"/>
<protein>
    <recommendedName>
        <fullName evidence="3">C-CAP/cofactor C-like domain-containing protein</fullName>
    </recommendedName>
</protein>
<evidence type="ECO:0000313" key="4">
    <source>
        <dbReference type="EMBL" id="CAD6188016.1"/>
    </source>
</evidence>
<comment type="similarity">
    <text evidence="1">Belongs to the TBCC family.</text>
</comment>
<keyword evidence="5" id="KW-1185">Reference proteome</keyword>
<evidence type="ECO:0000256" key="2">
    <source>
        <dbReference type="SAM" id="Phobius"/>
    </source>
</evidence>
<reference evidence="4" key="1">
    <citation type="submission" date="2020-10" db="EMBL/GenBank/DDBJ databases">
        <authorList>
            <person name="Kikuchi T."/>
        </authorList>
    </citation>
    <scope>NUCLEOTIDE SEQUENCE</scope>
    <source>
        <strain evidence="4">NKZ352</strain>
    </source>
</reference>
<dbReference type="InterPro" id="IPR027684">
    <property type="entry name" value="TBCC"/>
</dbReference>
<evidence type="ECO:0000259" key="3">
    <source>
        <dbReference type="PROSITE" id="PS51329"/>
    </source>
</evidence>
<dbReference type="PANTHER" id="PTHR15139:SF0">
    <property type="entry name" value="TUBULIN-SPECIFIC CHAPERONE C"/>
    <property type="match status" value="1"/>
</dbReference>
<organism evidence="4 5">
    <name type="scientific">Caenorhabditis auriculariae</name>
    <dbReference type="NCBI Taxonomy" id="2777116"/>
    <lineage>
        <taxon>Eukaryota</taxon>
        <taxon>Metazoa</taxon>
        <taxon>Ecdysozoa</taxon>
        <taxon>Nematoda</taxon>
        <taxon>Chromadorea</taxon>
        <taxon>Rhabditida</taxon>
        <taxon>Rhabditina</taxon>
        <taxon>Rhabditomorpha</taxon>
        <taxon>Rhabditoidea</taxon>
        <taxon>Rhabditidae</taxon>
        <taxon>Peloderinae</taxon>
        <taxon>Caenorhabditis</taxon>
    </lineage>
</organism>
<dbReference type="Gene3D" id="2.160.20.70">
    <property type="match status" value="1"/>
</dbReference>
<dbReference type="InterPro" id="IPR017901">
    <property type="entry name" value="C-CAP_CF_C-like"/>
</dbReference>
<dbReference type="EMBL" id="CAJGYM010000007">
    <property type="protein sequence ID" value="CAD6188016.1"/>
    <property type="molecule type" value="Genomic_DNA"/>
</dbReference>
<keyword evidence="2" id="KW-1133">Transmembrane helix</keyword>
<dbReference type="AlphaFoldDB" id="A0A8S1GW38"/>
<dbReference type="InterPro" id="IPR016098">
    <property type="entry name" value="CAP/MinC_C"/>
</dbReference>
<dbReference type="GO" id="GO:0006120">
    <property type="term" value="P:mitochondrial electron transport, NADH to ubiquinone"/>
    <property type="evidence" value="ECO:0007669"/>
    <property type="project" value="InterPro"/>
</dbReference>
<gene>
    <name evidence="4" type="ORF">CAUJ_LOCUS3935</name>
</gene>
<feature type="transmembrane region" description="Helical" evidence="2">
    <location>
        <begin position="36"/>
        <end position="55"/>
    </location>
</feature>
<dbReference type="PANTHER" id="PTHR15139">
    <property type="entry name" value="TUBULIN FOLDING COFACTOR C"/>
    <property type="match status" value="1"/>
</dbReference>
<name>A0A8S1GW38_9PELO</name>
<feature type="transmembrane region" description="Helical" evidence="2">
    <location>
        <begin position="67"/>
        <end position="85"/>
    </location>
</feature>
<dbReference type="Pfam" id="PF07986">
    <property type="entry name" value="TBCC"/>
    <property type="match status" value="1"/>
</dbReference>
<comment type="caution">
    <text evidence="4">The sequence shown here is derived from an EMBL/GenBank/DDBJ whole genome shotgun (WGS) entry which is preliminary data.</text>
</comment>
<sequence>MADSTRVSEAELQRRESYIRAHRRHQNVADPFTWTYPWKGAGAMFGISMIAALLHNRWNKKPYYYALYPRLVLVGGVTAIGYAMGCLRQRHHQTREAVIQHYTQLHPEDFDHFNDRNGRAFSQIMLPWYPKRAQYTKRQKFLQRLNIMEVVDEDKIAERREKLMMRLGQRNENKHKSIASEAKAHESEVDRVLSSVQRNISAGIIDEKEIAVLEQEISMSEGSRRSKIIQEVLEKVRLFRVAKQNERRVGFSFNKNNSSRRSAQPNKDPELKTTVCEIPETDPAATNTNVVENLSDCQKLLVGNDGADVALKNIQRCRLEFSFKASAIHIRNVKDSTLIFMPCERSILMHDCHNVVLYAAAQQIRVHTSQKLEMHVVVRGAVVLEDCTDLKFSPYRVLSKKGVEIEAEDNGEWRRPRDFDWLASGQSPHWSVVSETDWSTERMLL</sequence>
<dbReference type="InterPro" id="IPR012945">
    <property type="entry name" value="Tubulin-bd_cofactor_C_dom"/>
</dbReference>
<accession>A0A8S1GW38</accession>
<dbReference type="OrthoDB" id="6329847at2759"/>
<evidence type="ECO:0000313" key="5">
    <source>
        <dbReference type="Proteomes" id="UP000835052"/>
    </source>
</evidence>
<feature type="domain" description="C-CAP/cofactor C-like" evidence="3">
    <location>
        <begin position="279"/>
        <end position="421"/>
    </location>
</feature>
<dbReference type="Pfam" id="PF06374">
    <property type="entry name" value="NDUF_C2"/>
    <property type="match status" value="1"/>
</dbReference>
<evidence type="ECO:0000256" key="1">
    <source>
        <dbReference type="ARBA" id="ARBA00008848"/>
    </source>
</evidence>
<dbReference type="GO" id="GO:0007023">
    <property type="term" value="P:post-chaperonin tubulin folding pathway"/>
    <property type="evidence" value="ECO:0007669"/>
    <property type="project" value="InterPro"/>
</dbReference>
<dbReference type="GO" id="GO:0007021">
    <property type="term" value="P:tubulin complex assembly"/>
    <property type="evidence" value="ECO:0007669"/>
    <property type="project" value="TreeGrafter"/>
</dbReference>